<dbReference type="PROSITE" id="PS00473">
    <property type="entry name" value="GNRH"/>
    <property type="match status" value="1"/>
</dbReference>
<keyword evidence="12" id="KW-1185">Reference proteome</keyword>
<feature type="transmembrane region" description="Helical" evidence="10">
    <location>
        <begin position="59"/>
        <end position="82"/>
    </location>
</feature>
<evidence type="ECO:0000256" key="8">
    <source>
        <dbReference type="ARBA" id="ARBA00023283"/>
    </source>
</evidence>
<dbReference type="PANTHER" id="PTHR10522">
    <property type="entry name" value="GONADOLIBERIN"/>
    <property type="match status" value="1"/>
</dbReference>
<evidence type="ECO:0000313" key="11">
    <source>
        <dbReference type="Ensembl" id="ENSECRP00000000499.1"/>
    </source>
</evidence>
<proteinExistence type="inferred from homology"/>
<accession>A0A8C4RDH4</accession>
<keyword evidence="8" id="KW-0873">Pyrrolidone carboxylic acid</keyword>
<evidence type="ECO:0000256" key="6">
    <source>
        <dbReference type="ARBA" id="ARBA00022729"/>
    </source>
</evidence>
<comment type="function">
    <text evidence="9">Stimulates the secretion of gonadotropins.</text>
</comment>
<dbReference type="GO" id="GO:0005615">
    <property type="term" value="C:extracellular space"/>
    <property type="evidence" value="ECO:0007669"/>
    <property type="project" value="TreeGrafter"/>
</dbReference>
<reference evidence="11" key="3">
    <citation type="submission" date="2025-09" db="UniProtKB">
        <authorList>
            <consortium name="Ensembl"/>
        </authorList>
    </citation>
    <scope>IDENTIFICATION</scope>
</reference>
<dbReference type="Pfam" id="PF00446">
    <property type="entry name" value="GnRH"/>
    <property type="match status" value="1"/>
</dbReference>
<evidence type="ECO:0000256" key="7">
    <source>
        <dbReference type="ARBA" id="ARBA00022815"/>
    </source>
</evidence>
<dbReference type="InterPro" id="IPR002012">
    <property type="entry name" value="GnRH"/>
</dbReference>
<dbReference type="GO" id="GO:0005183">
    <property type="term" value="F:gonadotropin hormone-releasing hormone activity"/>
    <property type="evidence" value="ECO:0007669"/>
    <property type="project" value="InterPro"/>
</dbReference>
<comment type="similarity">
    <text evidence="2 9">Belongs to the GnRH family.</text>
</comment>
<dbReference type="PRINTS" id="PR01541">
    <property type="entry name" value="GONADOLIBRNI"/>
</dbReference>
<dbReference type="Ensembl" id="ENSECRT00000000511.1">
    <property type="protein sequence ID" value="ENSECRP00000000499.1"/>
    <property type="gene ID" value="ENSECRG00000000295.1"/>
</dbReference>
<evidence type="ECO:0000313" key="12">
    <source>
        <dbReference type="Proteomes" id="UP000694620"/>
    </source>
</evidence>
<dbReference type="AlphaFoldDB" id="A0A8C4RDH4"/>
<keyword evidence="6" id="KW-0732">Signal</keyword>
<keyword evidence="10" id="KW-1133">Transmembrane helix</keyword>
<protein>
    <recommendedName>
        <fullName evidence="9">Progonadoliberin</fullName>
    </recommendedName>
    <component>
        <recommendedName>
            <fullName evidence="9">Gonadoliberin</fullName>
        </recommendedName>
        <alternativeName>
            <fullName evidence="9">Gonadotropin-releasing hormone</fullName>
            <shortName evidence="9">GnRH</shortName>
        </alternativeName>
        <alternativeName>
            <fullName evidence="9">Luliberin</fullName>
        </alternativeName>
        <alternativeName>
            <fullName evidence="9">Luteinizing hormone-releasing hormone</fullName>
            <shortName evidence="9">LH-RH</shortName>
        </alternativeName>
    </component>
    <component>
        <recommendedName>
            <fullName evidence="9">GnRH-associated peptide</fullName>
        </recommendedName>
        <alternativeName>
            <fullName evidence="9">GnRH-associated peptide</fullName>
        </alternativeName>
    </component>
</protein>
<evidence type="ECO:0000256" key="10">
    <source>
        <dbReference type="SAM" id="Phobius"/>
    </source>
</evidence>
<reference evidence="11" key="2">
    <citation type="submission" date="2025-08" db="UniProtKB">
        <authorList>
            <consortium name="Ensembl"/>
        </authorList>
    </citation>
    <scope>IDENTIFICATION</scope>
</reference>
<sequence length="113" mass="13039">PEPLPVFITVLWLVLALTILADICYGQHWSYGLRPGGKRDVEKMKDVLQDVWSLQYSQFICYFSTLISCWLTFFIVCLEYTVTCKGPLCVLCLSLIRHHQLNKSMELSSMTMV</sequence>
<comment type="subcellular location">
    <subcellularLocation>
        <location evidence="1 9">Secreted</location>
    </subcellularLocation>
</comment>
<dbReference type="InterPro" id="IPR019792">
    <property type="entry name" value="Gonadoliberin"/>
</dbReference>
<reference evidence="11" key="1">
    <citation type="submission" date="2021-06" db="EMBL/GenBank/DDBJ databases">
        <authorList>
            <consortium name="Wellcome Sanger Institute Data Sharing"/>
        </authorList>
    </citation>
    <scope>NUCLEOTIDE SEQUENCE [LARGE SCALE GENOMIC DNA]</scope>
</reference>
<evidence type="ECO:0000256" key="2">
    <source>
        <dbReference type="ARBA" id="ARBA00010968"/>
    </source>
</evidence>
<keyword evidence="5 9" id="KW-0372">Hormone</keyword>
<organism evidence="11 12">
    <name type="scientific">Erpetoichthys calabaricus</name>
    <name type="common">Rope fish</name>
    <name type="synonym">Calamoichthys calabaricus</name>
    <dbReference type="NCBI Taxonomy" id="27687"/>
    <lineage>
        <taxon>Eukaryota</taxon>
        <taxon>Metazoa</taxon>
        <taxon>Chordata</taxon>
        <taxon>Craniata</taxon>
        <taxon>Vertebrata</taxon>
        <taxon>Euteleostomi</taxon>
        <taxon>Actinopterygii</taxon>
        <taxon>Polypteriformes</taxon>
        <taxon>Polypteridae</taxon>
        <taxon>Erpetoichthys</taxon>
    </lineage>
</organism>
<evidence type="ECO:0000256" key="4">
    <source>
        <dbReference type="ARBA" id="ARBA00022685"/>
    </source>
</evidence>
<dbReference type="Proteomes" id="UP000694620">
    <property type="component" value="Chromosome 1"/>
</dbReference>
<dbReference type="InterPro" id="IPR004079">
    <property type="entry name" value="Gonadoliberin_I_precursor"/>
</dbReference>
<keyword evidence="7 9" id="KW-0027">Amidation</keyword>
<keyword evidence="10" id="KW-0472">Membrane</keyword>
<dbReference type="GO" id="GO:0031530">
    <property type="term" value="F:gonadotropin-releasing hormone receptor binding"/>
    <property type="evidence" value="ECO:0007669"/>
    <property type="project" value="TreeGrafter"/>
</dbReference>
<keyword evidence="3" id="KW-0964">Secreted</keyword>
<evidence type="ECO:0000256" key="3">
    <source>
        <dbReference type="ARBA" id="ARBA00022525"/>
    </source>
</evidence>
<keyword evidence="4" id="KW-0165">Cleavage on pair of basic residues</keyword>
<dbReference type="GeneTree" id="ENSGT01000000222164"/>
<evidence type="ECO:0000256" key="5">
    <source>
        <dbReference type="ARBA" id="ARBA00022702"/>
    </source>
</evidence>
<dbReference type="PANTHER" id="PTHR10522:SF0">
    <property type="entry name" value="PROGONADOLIBERIN-1"/>
    <property type="match status" value="1"/>
</dbReference>
<keyword evidence="10" id="KW-0812">Transmembrane</keyword>
<evidence type="ECO:0000256" key="9">
    <source>
        <dbReference type="RuleBase" id="RU000635"/>
    </source>
</evidence>
<feature type="transmembrane region" description="Helical" evidence="10">
    <location>
        <begin position="6"/>
        <end position="25"/>
    </location>
</feature>
<evidence type="ECO:0000256" key="1">
    <source>
        <dbReference type="ARBA" id="ARBA00004613"/>
    </source>
</evidence>
<name>A0A8C4RDH4_ERPCA</name>